<dbReference type="PANTHER" id="PTHR45679">
    <property type="entry name" value="ER DEGRADATION-ENHANCING ALPHA-MANNOSIDASE-LIKE PROTEIN 2"/>
    <property type="match status" value="1"/>
</dbReference>
<keyword evidence="1" id="KW-0325">Glycoprotein</keyword>
<dbReference type="GO" id="GO:0016020">
    <property type="term" value="C:membrane"/>
    <property type="evidence" value="ECO:0007669"/>
    <property type="project" value="InterPro"/>
</dbReference>
<evidence type="ECO:0000256" key="1">
    <source>
        <dbReference type="ARBA" id="ARBA00023180"/>
    </source>
</evidence>
<feature type="region of interest" description="Disordered" evidence="2">
    <location>
        <begin position="288"/>
        <end position="307"/>
    </location>
</feature>
<protein>
    <submittedName>
        <fullName evidence="3">Glycosyl hydrolase family 47 protein</fullName>
    </submittedName>
</protein>
<evidence type="ECO:0000313" key="4">
    <source>
        <dbReference type="Proteomes" id="UP000585474"/>
    </source>
</evidence>
<gene>
    <name evidence="3" type="ORF">Acr_00g0023730</name>
</gene>
<reference evidence="4" key="1">
    <citation type="submission" date="2019-07" db="EMBL/GenBank/DDBJ databases">
        <title>De Novo Assembly of kiwifruit Actinidia rufa.</title>
        <authorList>
            <person name="Sugita-Konishi S."/>
            <person name="Sato K."/>
            <person name="Mori E."/>
            <person name="Abe Y."/>
            <person name="Kisaki G."/>
            <person name="Hamano K."/>
            <person name="Suezawa K."/>
            <person name="Otani M."/>
            <person name="Fukuda T."/>
            <person name="Manabe T."/>
            <person name="Gomi K."/>
            <person name="Tabuchi M."/>
            <person name="Akimitsu K."/>
            <person name="Kataoka I."/>
        </authorList>
    </citation>
    <scope>NUCLEOTIDE SEQUENCE [LARGE SCALE GENOMIC DNA]</scope>
    <source>
        <strain evidence="4">cv. Fuchu</strain>
    </source>
</reference>
<accession>A0A7J0DEQ0</accession>
<dbReference type="Gene3D" id="2.40.70.10">
    <property type="entry name" value="Acid Proteases"/>
    <property type="match status" value="1"/>
</dbReference>
<dbReference type="EMBL" id="BJWL01000169">
    <property type="protein sequence ID" value="GFS32651.1"/>
    <property type="molecule type" value="Genomic_DNA"/>
</dbReference>
<sequence length="586" mass="65859">MSSVEARLQRVEFAMADNRAKVEEIDQHVDGLEGRHEEFHGEIQGALNSLAESWKAQLDALKDSFQVEIVAIRDELKEVNRRKANPSHPLQATTSSIKIRGAATSPSLHVFLCDGNYFSRDCPKRAKLSALIQDEDEEPHHEETKMGSLRLLNAIKAKIDVAKATKKGHMYVEVKVRGFNTRALVDTGASHNFIEVKEAKRQGLQFKEEQGWIKAANLEARRIYGVARDVWLHIGNWCGQWTSRWYLWTITPLCWGWSFWMGCGHSPSPSPKPCASWAREMHVCNRSDSHETHGETPHEPKTPGHRGAWTTELTTKLWRRASGGDHPNEPRLGWTFVRRSTLSETKTGTCALNSTAAKQGCSFGFNGPHSLQRTEGGSPQVIARMVDSFSTLITRMASSIRKLGNRFTSSHRIHGPPDDAPSLGNDVHYVGWSHILVHLLMCWPDMNYLPQGWVASFPGGHSEGQIEYRSSFLFRFYHAYDNYMTYAFPCNIRVLGGLVSAHILATDSTNSYTSLMYMRSLEIDILGSLILEMGALSRLTGDPSFKSAALRALRAGMFSHLWSLLALDSVHKVHGSCYFLGYFIFL</sequence>
<dbReference type="SUPFAM" id="SSF50630">
    <property type="entry name" value="Acid proteases"/>
    <property type="match status" value="1"/>
</dbReference>
<keyword evidence="3" id="KW-0378">Hydrolase</keyword>
<dbReference type="CDD" id="cd00303">
    <property type="entry name" value="retropepsin_like"/>
    <property type="match status" value="1"/>
</dbReference>
<dbReference type="GO" id="GO:1904380">
    <property type="term" value="P:endoplasmic reticulum mannose trimming"/>
    <property type="evidence" value="ECO:0007669"/>
    <property type="project" value="InterPro"/>
</dbReference>
<dbReference type="GO" id="GO:0005509">
    <property type="term" value="F:calcium ion binding"/>
    <property type="evidence" value="ECO:0007669"/>
    <property type="project" value="InterPro"/>
</dbReference>
<evidence type="ECO:0000256" key="2">
    <source>
        <dbReference type="SAM" id="MobiDB-lite"/>
    </source>
</evidence>
<dbReference type="PANTHER" id="PTHR45679:SF5">
    <property type="entry name" value="ER DEGRADATION-ENHANCING ALPHA-MANNOSIDASE-LIKE PROTEIN 1"/>
    <property type="match status" value="1"/>
</dbReference>
<evidence type="ECO:0000313" key="3">
    <source>
        <dbReference type="EMBL" id="GFS32651.1"/>
    </source>
</evidence>
<dbReference type="OrthoDB" id="1939491at2759"/>
<feature type="compositionally biased region" description="Basic and acidic residues" evidence="2">
    <location>
        <begin position="288"/>
        <end position="302"/>
    </location>
</feature>
<name>A0A7J0DEQ0_9ERIC</name>
<organism evidence="3 4">
    <name type="scientific">Actinidia rufa</name>
    <dbReference type="NCBI Taxonomy" id="165716"/>
    <lineage>
        <taxon>Eukaryota</taxon>
        <taxon>Viridiplantae</taxon>
        <taxon>Streptophyta</taxon>
        <taxon>Embryophyta</taxon>
        <taxon>Tracheophyta</taxon>
        <taxon>Spermatophyta</taxon>
        <taxon>Magnoliopsida</taxon>
        <taxon>eudicotyledons</taxon>
        <taxon>Gunneridae</taxon>
        <taxon>Pentapetalae</taxon>
        <taxon>asterids</taxon>
        <taxon>Ericales</taxon>
        <taxon>Actinidiaceae</taxon>
        <taxon>Actinidia</taxon>
    </lineage>
</organism>
<dbReference type="GO" id="GO:0004571">
    <property type="term" value="F:mannosyl-oligosaccharide 1,2-alpha-mannosidase activity"/>
    <property type="evidence" value="ECO:0007669"/>
    <property type="project" value="InterPro"/>
</dbReference>
<proteinExistence type="predicted"/>
<dbReference type="AlphaFoldDB" id="A0A7J0DEQ0"/>
<keyword evidence="4" id="KW-1185">Reference proteome</keyword>
<comment type="caution">
    <text evidence="3">The sequence shown here is derived from an EMBL/GenBank/DDBJ whole genome shotgun (WGS) entry which is preliminary data.</text>
</comment>
<dbReference type="InterPro" id="IPR044674">
    <property type="entry name" value="EDEM1/2/3"/>
</dbReference>
<dbReference type="InterPro" id="IPR036026">
    <property type="entry name" value="Seven-hairpin_glycosidases"/>
</dbReference>
<dbReference type="GO" id="GO:0044322">
    <property type="term" value="C:endoplasmic reticulum quality control compartment"/>
    <property type="evidence" value="ECO:0007669"/>
    <property type="project" value="GOC"/>
</dbReference>
<dbReference type="SUPFAM" id="SSF48225">
    <property type="entry name" value="Seven-hairpin glycosidases"/>
    <property type="match status" value="1"/>
</dbReference>
<dbReference type="Proteomes" id="UP000585474">
    <property type="component" value="Unassembled WGS sequence"/>
</dbReference>
<dbReference type="Pfam" id="PF13650">
    <property type="entry name" value="Asp_protease_2"/>
    <property type="match status" value="1"/>
</dbReference>
<dbReference type="InterPro" id="IPR021109">
    <property type="entry name" value="Peptidase_aspartic_dom_sf"/>
</dbReference>